<evidence type="ECO:0000313" key="2">
    <source>
        <dbReference type="Proteomes" id="UP000239485"/>
    </source>
</evidence>
<accession>A0A2S6IDU5</accession>
<sequence>MFMTAAPGGSGSAPSTAHVEIAPGVRLEPGPSGELPVSLQWVVVPDAYPEAVAVDDGVVYIAGGCLHAFRLSDGALVWRAEPPDGNGLVGSGWVIMGTRGVDEIRALAPSEYDITVKRSTGQVVDYGLKESSSSSAGIEPFPHSEPERFLIEAGLEEIVARGQDGSIAWKVLVDEPMIDELPPVGVPGGVVLTTSSGHVLKLGYLGAHS</sequence>
<evidence type="ECO:0008006" key="3">
    <source>
        <dbReference type="Google" id="ProtNLM"/>
    </source>
</evidence>
<dbReference type="Gene3D" id="2.130.10.10">
    <property type="entry name" value="YVTN repeat-like/Quinoprotein amine dehydrogenase"/>
    <property type="match status" value="1"/>
</dbReference>
<dbReference type="EMBL" id="PTJD01000015">
    <property type="protein sequence ID" value="PPK92367.1"/>
    <property type="molecule type" value="Genomic_DNA"/>
</dbReference>
<dbReference type="Proteomes" id="UP000239485">
    <property type="component" value="Unassembled WGS sequence"/>
</dbReference>
<gene>
    <name evidence="1" type="ORF">CLV92_115113</name>
</gene>
<dbReference type="InterPro" id="IPR011047">
    <property type="entry name" value="Quinoprotein_ADH-like_sf"/>
</dbReference>
<dbReference type="InterPro" id="IPR015943">
    <property type="entry name" value="WD40/YVTN_repeat-like_dom_sf"/>
</dbReference>
<proteinExistence type="predicted"/>
<name>A0A2S6IDU5_9ACTN</name>
<dbReference type="SUPFAM" id="SSF50998">
    <property type="entry name" value="Quinoprotein alcohol dehydrogenase-like"/>
    <property type="match status" value="1"/>
</dbReference>
<dbReference type="AlphaFoldDB" id="A0A2S6IDU5"/>
<reference evidence="1 2" key="1">
    <citation type="submission" date="2018-02" db="EMBL/GenBank/DDBJ databases">
        <title>Genomic Encyclopedia of Archaeal and Bacterial Type Strains, Phase II (KMG-II): from individual species to whole genera.</title>
        <authorList>
            <person name="Goeker M."/>
        </authorList>
    </citation>
    <scope>NUCLEOTIDE SEQUENCE [LARGE SCALE GENOMIC DNA]</scope>
    <source>
        <strain evidence="1 2">DSM 22857</strain>
    </source>
</reference>
<keyword evidence="2" id="KW-1185">Reference proteome</keyword>
<organism evidence="1 2">
    <name type="scientific">Kineococcus xinjiangensis</name>
    <dbReference type="NCBI Taxonomy" id="512762"/>
    <lineage>
        <taxon>Bacteria</taxon>
        <taxon>Bacillati</taxon>
        <taxon>Actinomycetota</taxon>
        <taxon>Actinomycetes</taxon>
        <taxon>Kineosporiales</taxon>
        <taxon>Kineosporiaceae</taxon>
        <taxon>Kineococcus</taxon>
    </lineage>
</organism>
<comment type="caution">
    <text evidence="1">The sequence shown here is derived from an EMBL/GenBank/DDBJ whole genome shotgun (WGS) entry which is preliminary data.</text>
</comment>
<protein>
    <recommendedName>
        <fullName evidence="3">Pyrroloquinoline-quinone binding quinoprotein</fullName>
    </recommendedName>
</protein>
<evidence type="ECO:0000313" key="1">
    <source>
        <dbReference type="EMBL" id="PPK92367.1"/>
    </source>
</evidence>